<organism evidence="2">
    <name type="scientific">gut metagenome</name>
    <dbReference type="NCBI Taxonomy" id="749906"/>
    <lineage>
        <taxon>unclassified sequences</taxon>
        <taxon>metagenomes</taxon>
        <taxon>organismal metagenomes</taxon>
    </lineage>
</organism>
<dbReference type="Gene3D" id="3.40.390.80">
    <property type="entry name" value="Peptidase M60, enhancin-like domain 2"/>
    <property type="match status" value="1"/>
</dbReference>
<dbReference type="Pfam" id="PF13402">
    <property type="entry name" value="Peptidase_M60"/>
    <property type="match status" value="1"/>
</dbReference>
<name>J9G820_9ZZZZ</name>
<dbReference type="InterPro" id="IPR008979">
    <property type="entry name" value="Galactose-bd-like_sf"/>
</dbReference>
<dbReference type="SMART" id="SM01276">
    <property type="entry name" value="M60-like"/>
    <property type="match status" value="1"/>
</dbReference>
<reference evidence="2" key="1">
    <citation type="journal article" date="2012" name="PLoS ONE">
        <title>Gene sets for utilization of primary and secondary nutrition supplies in the distal gut of endangered iberian lynx.</title>
        <authorList>
            <person name="Alcaide M."/>
            <person name="Messina E."/>
            <person name="Richter M."/>
            <person name="Bargiela R."/>
            <person name="Peplies J."/>
            <person name="Huws S.A."/>
            <person name="Newbold C.J."/>
            <person name="Golyshin P.N."/>
            <person name="Simon M.A."/>
            <person name="Lopez G."/>
            <person name="Yakimov M.M."/>
            <person name="Ferrer M."/>
        </authorList>
    </citation>
    <scope>NUCLEOTIDE SEQUENCE</scope>
</reference>
<dbReference type="Gene3D" id="1.10.390.30">
    <property type="entry name" value="Peptidase M60, enhancin-like domain 3"/>
    <property type="match status" value="1"/>
</dbReference>
<dbReference type="Gene3D" id="2.60.120.260">
    <property type="entry name" value="Galactose-binding domain-like"/>
    <property type="match status" value="1"/>
</dbReference>
<dbReference type="InterPro" id="IPR031161">
    <property type="entry name" value="Peptidase_M60_dom"/>
</dbReference>
<sequence>MIVAPHEQSIDSRDRTLCIDVTANVPFEVNEDADWVKVIKNENGKVYLYIYTNYYNESRSTTVTFTNAEKKLSHELKLTQGADESVNYIPTDTQIKPVSASDNNHQGGHDISKTYDGDIYSIYHSDFYKNYISKENPAVLTYEFKDVEQIDYINYCPRINGGSNGNFGEVEVYVKTAGDEDFKLYNKYDWKKSSSIRTINFENGLKNPTAIQFKVYSGHSDKGEEQQFASCAEMQFCVKTSAEDDYSIFTNDLYYELKKGITEADIEKLDDPFAKSLGYQLLKGDYETKYRVAEYPCFLSYYTLSNMLKAPGKLYDQIEGVTGINIPAHSKTAVIVRGIPDNVPVQLKVVAWYTGRIGGNFDGGNPNTTTYTLRNGVNVIDYQYDYDGLAYISYYADENPEKYENIKVHFVNGEINGYLSPEKSNEEMHAICKNAKNRCMDLYGKKVHQIWEAKGLHSYCRAVDGKLGYRQFMNTIDSLIAWEHRSLGLEKYNRVPKNHTMAYVNYTYYMFQGSFGVSFHMDQQSRVLNCKNIIEKDNDAIWGLSHEWGHQHQMHPHFCWSGMSEVTNNMQSYYNIMKMGFRESDKINGWPTARKHFLQDEGYSTGTKTSNSRRLAYNARHKYSHSKDLFNLFEAMKDSVIKPIAEDKTKGVSYAEVGVNEILCPLIMLHNYFTENGKPDFMPDWYEALRQSDSPEGSKIEKQSGIDKYEILARCQNGNLNNGLKELREKYPNSCWVTEEYITENKCDQNDNAVPFIMNFVRKVSRLSGYNLFPYFEQWGYLRQVAVEIGDYGTKYYAMTQKMYDEFKADMDELVKNGEIQEMPEGLVEKISNSPDWFQLRPIIAN</sequence>
<evidence type="ECO:0000259" key="1">
    <source>
        <dbReference type="PROSITE" id="PS51723"/>
    </source>
</evidence>
<dbReference type="EMBL" id="AMCI01002178">
    <property type="protein sequence ID" value="EJX03407.1"/>
    <property type="molecule type" value="Genomic_DNA"/>
</dbReference>
<accession>J9G820</accession>
<dbReference type="InterPro" id="IPR013783">
    <property type="entry name" value="Ig-like_fold"/>
</dbReference>
<evidence type="ECO:0000313" key="2">
    <source>
        <dbReference type="EMBL" id="EJX03407.1"/>
    </source>
</evidence>
<dbReference type="InterPro" id="IPR042279">
    <property type="entry name" value="Pep_M60_3"/>
</dbReference>
<protein>
    <recommendedName>
        <fullName evidence="1">Peptidase M60 domain-containing protein</fullName>
    </recommendedName>
</protein>
<dbReference type="SUPFAM" id="SSF49785">
    <property type="entry name" value="Galactose-binding domain-like"/>
    <property type="match status" value="1"/>
</dbReference>
<comment type="caution">
    <text evidence="2">The sequence shown here is derived from an EMBL/GenBank/DDBJ whole genome shotgun (WGS) entry which is preliminary data.</text>
</comment>
<dbReference type="InterPro" id="IPR024361">
    <property type="entry name" value="BACON"/>
</dbReference>
<dbReference type="PROSITE" id="PS51723">
    <property type="entry name" value="PEPTIDASE_M60"/>
    <property type="match status" value="1"/>
</dbReference>
<gene>
    <name evidence="2" type="ORF">EVA_08492</name>
</gene>
<dbReference type="Gene3D" id="2.60.40.10">
    <property type="entry name" value="Immunoglobulins"/>
    <property type="match status" value="1"/>
</dbReference>
<dbReference type="CDD" id="cd14948">
    <property type="entry name" value="BACON"/>
    <property type="match status" value="1"/>
</dbReference>
<feature type="domain" description="Peptidase M60" evidence="1">
    <location>
        <begin position="317"/>
        <end position="626"/>
    </location>
</feature>
<dbReference type="AlphaFoldDB" id="J9G820"/>
<proteinExistence type="predicted"/>